<name>A0A7S2H214_9STRA</name>
<dbReference type="Gene3D" id="3.40.640.10">
    <property type="entry name" value="Type I PLP-dependent aspartate aminotransferase-like (Major domain)"/>
    <property type="match status" value="1"/>
</dbReference>
<protein>
    <recommendedName>
        <fullName evidence="7">Aminotransferase class I/classII large domain-containing protein</fullName>
    </recommendedName>
</protein>
<dbReference type="PANTHER" id="PTHR11751">
    <property type="entry name" value="ALANINE AMINOTRANSFERASE"/>
    <property type="match status" value="1"/>
</dbReference>
<gene>
    <name evidence="8" type="ORF">DSPE1174_LOCUS29156</name>
</gene>
<dbReference type="GO" id="GO:0004021">
    <property type="term" value="F:L-alanine:2-oxoglutarate aminotransferase activity"/>
    <property type="evidence" value="ECO:0007669"/>
    <property type="project" value="TreeGrafter"/>
</dbReference>
<proteinExistence type="inferred from homology"/>
<dbReference type="EMBL" id="HBGS01056036">
    <property type="protein sequence ID" value="CAD9477970.1"/>
    <property type="molecule type" value="Transcribed_RNA"/>
</dbReference>
<comment type="similarity">
    <text evidence="6">Belongs to the class-I pyridoxal-phosphate-dependent aminotransferase family. Alanine aminotransferase subfamily.</text>
</comment>
<dbReference type="FunFam" id="3.40.640.10:FF:000226">
    <property type="entry name" value="Alanine aminotransferase 2"/>
    <property type="match status" value="1"/>
</dbReference>
<dbReference type="InterPro" id="IPR004839">
    <property type="entry name" value="Aminotransferase_I/II_large"/>
</dbReference>
<dbReference type="InterPro" id="IPR015422">
    <property type="entry name" value="PyrdxlP-dep_Trfase_small"/>
</dbReference>
<organism evidence="8">
    <name type="scientific">Octactis speculum</name>
    <dbReference type="NCBI Taxonomy" id="3111310"/>
    <lineage>
        <taxon>Eukaryota</taxon>
        <taxon>Sar</taxon>
        <taxon>Stramenopiles</taxon>
        <taxon>Ochrophyta</taxon>
        <taxon>Dictyochophyceae</taxon>
        <taxon>Dictyochales</taxon>
        <taxon>Dictyochaceae</taxon>
        <taxon>Octactis</taxon>
    </lineage>
</organism>
<keyword evidence="3" id="KW-0032">Aminotransferase</keyword>
<dbReference type="PANTHER" id="PTHR11751:SF373">
    <property type="entry name" value="GLUTAMATE--GLYOXYLATE AMINOTRANSFERASE 2"/>
    <property type="match status" value="1"/>
</dbReference>
<dbReference type="InterPro" id="IPR015421">
    <property type="entry name" value="PyrdxlP-dep_Trfase_major"/>
</dbReference>
<dbReference type="Gene3D" id="3.90.1150.10">
    <property type="entry name" value="Aspartate Aminotransferase, domain 1"/>
    <property type="match status" value="1"/>
</dbReference>
<dbReference type="AlphaFoldDB" id="A0A7S2H214"/>
<evidence type="ECO:0000256" key="5">
    <source>
        <dbReference type="ARBA" id="ARBA00022898"/>
    </source>
</evidence>
<dbReference type="Pfam" id="PF00155">
    <property type="entry name" value="Aminotran_1_2"/>
    <property type="match status" value="1"/>
</dbReference>
<keyword evidence="4" id="KW-0808">Transferase</keyword>
<evidence type="ECO:0000256" key="4">
    <source>
        <dbReference type="ARBA" id="ARBA00022679"/>
    </source>
</evidence>
<dbReference type="FunFam" id="3.90.1150.10:FF:000151">
    <property type="entry name" value="Alanine aminotransferase 2"/>
    <property type="match status" value="1"/>
</dbReference>
<sequence>MDECNGWALSIGELERAHKEATDGGVEVVALVFISPGNPTGQLLNVENLRDVIKFCIQYKLVLFADEVYQENVYIDQPFVSARKVLHDMGEPYSSSLELVNFHTASKGAWGECGYRGGYFELMNIDERTNAEMYKLASVNLSPNVPGQIAMGIMVNPPAPGDESYPLFAEERGNRLASLGRRAKAITDGFNACEGIVCQSVTGSMYSFPRLYLPVAAKEEAERRGMPADVMYCLDLLAATGISTTPGSAFGQVPGTLHLRTTILPPEEVVVTMMQDIQKFNASFMDKYRGTGVSARL</sequence>
<dbReference type="SUPFAM" id="SSF53383">
    <property type="entry name" value="PLP-dependent transferases"/>
    <property type="match status" value="1"/>
</dbReference>
<evidence type="ECO:0000256" key="6">
    <source>
        <dbReference type="ARBA" id="ARBA00025785"/>
    </source>
</evidence>
<feature type="domain" description="Aminotransferase class I/classII large" evidence="7">
    <location>
        <begin position="3"/>
        <end position="269"/>
    </location>
</feature>
<evidence type="ECO:0000256" key="3">
    <source>
        <dbReference type="ARBA" id="ARBA00022576"/>
    </source>
</evidence>
<comment type="subunit">
    <text evidence="2">Homodimer.</text>
</comment>
<accession>A0A7S2H214</accession>
<dbReference type="CDD" id="cd00609">
    <property type="entry name" value="AAT_like"/>
    <property type="match status" value="1"/>
</dbReference>
<dbReference type="InterPro" id="IPR045088">
    <property type="entry name" value="ALAT1/2-like"/>
</dbReference>
<evidence type="ECO:0000256" key="1">
    <source>
        <dbReference type="ARBA" id="ARBA00001933"/>
    </source>
</evidence>
<evidence type="ECO:0000259" key="7">
    <source>
        <dbReference type="Pfam" id="PF00155"/>
    </source>
</evidence>
<keyword evidence="5" id="KW-0663">Pyridoxal phosphate</keyword>
<dbReference type="InterPro" id="IPR015424">
    <property type="entry name" value="PyrdxlP-dep_Trfase"/>
</dbReference>
<dbReference type="GO" id="GO:0042853">
    <property type="term" value="P:L-alanine catabolic process"/>
    <property type="evidence" value="ECO:0007669"/>
    <property type="project" value="UniProtKB-UniPathway"/>
</dbReference>
<evidence type="ECO:0000313" key="8">
    <source>
        <dbReference type="EMBL" id="CAD9477970.1"/>
    </source>
</evidence>
<dbReference type="GO" id="GO:0030170">
    <property type="term" value="F:pyridoxal phosphate binding"/>
    <property type="evidence" value="ECO:0007669"/>
    <property type="project" value="InterPro"/>
</dbReference>
<dbReference type="UniPathway" id="UPA00528">
    <property type="reaction ID" value="UER00586"/>
</dbReference>
<evidence type="ECO:0000256" key="2">
    <source>
        <dbReference type="ARBA" id="ARBA00011738"/>
    </source>
</evidence>
<reference evidence="8" key="1">
    <citation type="submission" date="2021-01" db="EMBL/GenBank/DDBJ databases">
        <authorList>
            <person name="Corre E."/>
            <person name="Pelletier E."/>
            <person name="Niang G."/>
            <person name="Scheremetjew M."/>
            <person name="Finn R."/>
            <person name="Kale V."/>
            <person name="Holt S."/>
            <person name="Cochrane G."/>
            <person name="Meng A."/>
            <person name="Brown T."/>
            <person name="Cohen L."/>
        </authorList>
    </citation>
    <scope>NUCLEOTIDE SEQUENCE</scope>
    <source>
        <strain evidence="8">CCMP1381</strain>
    </source>
</reference>
<comment type="cofactor">
    <cofactor evidence="1">
        <name>pyridoxal 5'-phosphate</name>
        <dbReference type="ChEBI" id="CHEBI:597326"/>
    </cofactor>
</comment>